<evidence type="ECO:0000256" key="1">
    <source>
        <dbReference type="ARBA" id="ARBA00022729"/>
    </source>
</evidence>
<dbReference type="GO" id="GO:0004869">
    <property type="term" value="F:cysteine-type endopeptidase inhibitor activity"/>
    <property type="evidence" value="ECO:0007669"/>
    <property type="project" value="InterPro"/>
</dbReference>
<dbReference type="InterPro" id="IPR000010">
    <property type="entry name" value="Cystatin_dom"/>
</dbReference>
<evidence type="ECO:0000256" key="2">
    <source>
        <dbReference type="ARBA" id="ARBA00023157"/>
    </source>
</evidence>
<keyword evidence="3" id="KW-0325">Glycoprotein</keyword>
<sequence length="332" mass="36655">MGKLHFISLLLLSVYLHNASTSSEATGCLDPSVVTAAEVALDQINADRKEGFIFSLNRVYDVLQESEEEEGKLLQLIIDVMETKCHVISKTKWKSCEIKDIGSVPVFGNCDISVFIQTNITLRNYSCTIQQVPAAAIVEVCPDCPTTESLNDPIVSETANLALEKYNKESNTSNYFVLLNITGASMQWVVGPSYFVEFIIQETDCAKTLTDVDWSQCQPMNGTHMKGFCTGSHTTSDYEFEVTSSEDSWISGTHPNIEKFKKKCFTSVSCSLHQQMLENELENGHRTSKTPLSGSVLVLPPPPLPVPPRIPATAPNCPGERSHNLGLWSLKL</sequence>
<feature type="domain" description="Cystatin fetuin-B-type" evidence="5">
    <location>
        <begin position="139"/>
        <end position="248"/>
    </location>
</feature>
<dbReference type="Proteomes" id="UP000824219">
    <property type="component" value="Linkage Group LG10"/>
</dbReference>
<dbReference type="SUPFAM" id="SSF54403">
    <property type="entry name" value="Cystatin/monellin"/>
    <property type="match status" value="2"/>
</dbReference>
<dbReference type="EMBL" id="JAHKSW010000010">
    <property type="protein sequence ID" value="KAG7327879.1"/>
    <property type="molecule type" value="Genomic_DNA"/>
</dbReference>
<dbReference type="Gene3D" id="3.10.450.10">
    <property type="match status" value="2"/>
</dbReference>
<feature type="chain" id="PRO_5039021321" description="Cystatin fetuin-B-type domain-containing protein" evidence="4">
    <location>
        <begin position="22"/>
        <end position="332"/>
    </location>
</feature>
<dbReference type="PROSITE" id="PS51530">
    <property type="entry name" value="CYSTATIN_FETUIN_B"/>
    <property type="match status" value="1"/>
</dbReference>
<dbReference type="OrthoDB" id="9941887at2759"/>
<dbReference type="CDD" id="cd00042">
    <property type="entry name" value="CY"/>
    <property type="match status" value="1"/>
</dbReference>
<accession>A0A9D3NSR1</accession>
<evidence type="ECO:0000256" key="3">
    <source>
        <dbReference type="ARBA" id="ARBA00023180"/>
    </source>
</evidence>
<dbReference type="AlphaFoldDB" id="A0A9D3NSR1"/>
<dbReference type="InterPro" id="IPR046350">
    <property type="entry name" value="Cystatin_sf"/>
</dbReference>
<gene>
    <name evidence="6" type="ORF">KOW79_009485</name>
</gene>
<name>A0A9D3NSR1_9TELE</name>
<evidence type="ECO:0000313" key="7">
    <source>
        <dbReference type="Proteomes" id="UP000824219"/>
    </source>
</evidence>
<keyword evidence="2" id="KW-1015">Disulfide bond</keyword>
<organism evidence="6 7">
    <name type="scientific">Hemibagrus wyckioides</name>
    <dbReference type="NCBI Taxonomy" id="337641"/>
    <lineage>
        <taxon>Eukaryota</taxon>
        <taxon>Metazoa</taxon>
        <taxon>Chordata</taxon>
        <taxon>Craniata</taxon>
        <taxon>Vertebrata</taxon>
        <taxon>Euteleostomi</taxon>
        <taxon>Actinopterygii</taxon>
        <taxon>Neopterygii</taxon>
        <taxon>Teleostei</taxon>
        <taxon>Ostariophysi</taxon>
        <taxon>Siluriformes</taxon>
        <taxon>Bagridae</taxon>
        <taxon>Hemibagrus</taxon>
    </lineage>
</organism>
<feature type="signal peptide" evidence="4">
    <location>
        <begin position="1"/>
        <end position="21"/>
    </location>
</feature>
<dbReference type="PANTHER" id="PTHR13814:SF17">
    <property type="entry name" value="FETUIN-B PRECURSOR"/>
    <property type="match status" value="1"/>
</dbReference>
<protein>
    <recommendedName>
        <fullName evidence="5">Cystatin fetuin-B-type domain-containing protein</fullName>
    </recommendedName>
</protein>
<evidence type="ECO:0000259" key="5">
    <source>
        <dbReference type="PROSITE" id="PS51530"/>
    </source>
</evidence>
<proteinExistence type="predicted"/>
<reference evidence="6 7" key="1">
    <citation type="submission" date="2021-06" db="EMBL/GenBank/DDBJ databases">
        <title>Chromosome-level genome assembly of the red-tail catfish (Hemibagrus wyckioides).</title>
        <authorList>
            <person name="Shao F."/>
        </authorList>
    </citation>
    <scope>NUCLEOTIDE SEQUENCE [LARGE SCALE GENOMIC DNA]</scope>
    <source>
        <strain evidence="6">EC202008001</strain>
        <tissue evidence="6">Blood</tissue>
    </source>
</reference>
<evidence type="ECO:0000313" key="6">
    <source>
        <dbReference type="EMBL" id="KAG7327879.1"/>
    </source>
</evidence>
<dbReference type="Pfam" id="PF00031">
    <property type="entry name" value="Cystatin"/>
    <property type="match status" value="1"/>
</dbReference>
<keyword evidence="7" id="KW-1185">Reference proteome</keyword>
<dbReference type="GO" id="GO:0005576">
    <property type="term" value="C:extracellular region"/>
    <property type="evidence" value="ECO:0007669"/>
    <property type="project" value="TreeGrafter"/>
</dbReference>
<comment type="caution">
    <text evidence="6">The sequence shown here is derived from an EMBL/GenBank/DDBJ whole genome shotgun (WGS) entry which is preliminary data.</text>
</comment>
<dbReference type="InterPro" id="IPR025764">
    <property type="entry name" value="Cystatin_Fetuin_B"/>
</dbReference>
<dbReference type="SMART" id="SM00043">
    <property type="entry name" value="CY"/>
    <property type="match status" value="2"/>
</dbReference>
<dbReference type="InterPro" id="IPR050735">
    <property type="entry name" value="Kininogen_Fetuin_HRG"/>
</dbReference>
<keyword evidence="1 4" id="KW-0732">Signal</keyword>
<dbReference type="PANTHER" id="PTHR13814">
    <property type="entry name" value="FETUIN"/>
    <property type="match status" value="1"/>
</dbReference>
<evidence type="ECO:0000256" key="4">
    <source>
        <dbReference type="SAM" id="SignalP"/>
    </source>
</evidence>